<evidence type="ECO:0000259" key="4">
    <source>
        <dbReference type="Pfam" id="PF23357"/>
    </source>
</evidence>
<keyword evidence="1" id="KW-0175">Coiled coil</keyword>
<keyword evidence="2" id="KW-0472">Membrane</keyword>
<keyword evidence="2" id="KW-0812">Transmembrane</keyword>
<dbReference type="Proteomes" id="UP000824107">
    <property type="component" value="Unassembled WGS sequence"/>
</dbReference>
<sequence length="633" mass="70213">MFKSRKSTSLLVFVILLLISFVGLTVTANLLGNTQKFDLTDNKRFSLSPASKKILSELTAPVYVRVYLSNNLVKENPQYSAYASFVLRYLKKYQQAAAVDNVKIEVLNPEPYSPLEEEAKKAGIKAIPDAGGQSNLYFGAVFTNATGAGYVIPNFIPARSGLLETDISKIFAKINDDKRPTVGLISPQLPLISRQYGKIVPNWAIVAQLQNDYNILPLSEESPVIPGNVDVLVVINLKELSPLLTYALDQYILRGGRLLVFNDVFSEKQVELYNAQNSAAADMNRLFRNWGFRQDNQNVVGDRGLGEIMLMKVGSSSQAKNFPFWMQLTAEQINQDHPLTSGLKNIRLKTPGSLRPEENPDGVRLTPLLTTAASGGTLSVREFTGHTQPELAAMFKGNEGKYTLALLAEGKFDSLFTANIMAGTEFERKMPSFLPHSIAPAHIVAVADSDLIVAENWADTSETIDNPVYGLAPVYDNGNFILRAVDYLAGRDNVLGLTDKETGSSKTVGEIIYSDVFNRHAREYNLLQQELEINTRAMSVVEQELSRNKLALSAETMSAIEQHRKEIGRLQQELKQIEYQIKQENEKRLSSIITANVIIIPAAVIILLAGCFLFIRRRKLNAVKEIFNVSSSD</sequence>
<accession>A0A9D1M2T1</accession>
<feature type="domain" description="DUF7088" evidence="4">
    <location>
        <begin position="42"/>
        <end position="143"/>
    </location>
</feature>
<reference evidence="5" key="1">
    <citation type="submission" date="2020-10" db="EMBL/GenBank/DDBJ databases">
        <authorList>
            <person name="Gilroy R."/>
        </authorList>
    </citation>
    <scope>NUCLEOTIDE SEQUENCE</scope>
    <source>
        <strain evidence="5">ChiW3-316</strain>
    </source>
</reference>
<name>A0A9D1M2T1_9PROT</name>
<proteinExistence type="predicted"/>
<evidence type="ECO:0000259" key="3">
    <source>
        <dbReference type="Pfam" id="PF09822"/>
    </source>
</evidence>
<organism evidence="5 6">
    <name type="scientific">Candidatus Scatocola faecipullorum</name>
    <dbReference type="NCBI Taxonomy" id="2840917"/>
    <lineage>
        <taxon>Bacteria</taxon>
        <taxon>Pseudomonadati</taxon>
        <taxon>Pseudomonadota</taxon>
        <taxon>Alphaproteobacteria</taxon>
        <taxon>Rhodospirillales</taxon>
        <taxon>Rhodospirillaceae</taxon>
        <taxon>Rhodospirillaceae incertae sedis</taxon>
        <taxon>Candidatus Scatocola</taxon>
    </lineage>
</organism>
<gene>
    <name evidence="5" type="ORF">IAD20_00905</name>
</gene>
<dbReference type="AlphaFoldDB" id="A0A9D1M2T1"/>
<feature type="domain" description="ABC-type uncharacterised transport system" evidence="3">
    <location>
        <begin position="179"/>
        <end position="483"/>
    </location>
</feature>
<evidence type="ECO:0000313" key="5">
    <source>
        <dbReference type="EMBL" id="HIU52621.1"/>
    </source>
</evidence>
<dbReference type="Pfam" id="PF09822">
    <property type="entry name" value="ABC_transp_aux"/>
    <property type="match status" value="1"/>
</dbReference>
<keyword evidence="2" id="KW-1133">Transmembrane helix</keyword>
<feature type="transmembrane region" description="Helical" evidence="2">
    <location>
        <begin position="592"/>
        <end position="615"/>
    </location>
</feature>
<dbReference type="EMBL" id="DVNC01000010">
    <property type="protein sequence ID" value="HIU52621.1"/>
    <property type="molecule type" value="Genomic_DNA"/>
</dbReference>
<dbReference type="Pfam" id="PF23357">
    <property type="entry name" value="DUF7088"/>
    <property type="match status" value="1"/>
</dbReference>
<evidence type="ECO:0000256" key="2">
    <source>
        <dbReference type="SAM" id="Phobius"/>
    </source>
</evidence>
<comment type="caution">
    <text evidence="5">The sequence shown here is derived from an EMBL/GenBank/DDBJ whole genome shotgun (WGS) entry which is preliminary data.</text>
</comment>
<evidence type="ECO:0000256" key="1">
    <source>
        <dbReference type="SAM" id="Coils"/>
    </source>
</evidence>
<reference evidence="5" key="2">
    <citation type="journal article" date="2021" name="PeerJ">
        <title>Extensive microbial diversity within the chicken gut microbiome revealed by metagenomics and culture.</title>
        <authorList>
            <person name="Gilroy R."/>
            <person name="Ravi A."/>
            <person name="Getino M."/>
            <person name="Pursley I."/>
            <person name="Horton D.L."/>
            <person name="Alikhan N.F."/>
            <person name="Baker D."/>
            <person name="Gharbi K."/>
            <person name="Hall N."/>
            <person name="Watson M."/>
            <person name="Adriaenssens E.M."/>
            <person name="Foster-Nyarko E."/>
            <person name="Jarju S."/>
            <person name="Secka A."/>
            <person name="Antonio M."/>
            <person name="Oren A."/>
            <person name="Chaudhuri R.R."/>
            <person name="La Ragione R."/>
            <person name="Hildebrand F."/>
            <person name="Pallen M.J."/>
        </authorList>
    </citation>
    <scope>NUCLEOTIDE SEQUENCE</scope>
    <source>
        <strain evidence="5">ChiW3-316</strain>
    </source>
</reference>
<dbReference type="InterPro" id="IPR055396">
    <property type="entry name" value="DUF7088"/>
</dbReference>
<dbReference type="InterPro" id="IPR019196">
    <property type="entry name" value="ABC_transp_unknown"/>
</dbReference>
<feature type="coiled-coil region" evidence="1">
    <location>
        <begin position="553"/>
        <end position="587"/>
    </location>
</feature>
<evidence type="ECO:0000313" key="6">
    <source>
        <dbReference type="Proteomes" id="UP000824107"/>
    </source>
</evidence>
<protein>
    <submittedName>
        <fullName evidence="5">GldG family protein</fullName>
    </submittedName>
</protein>